<dbReference type="InterPro" id="IPR007484">
    <property type="entry name" value="Peptidase_M28"/>
</dbReference>
<gene>
    <name evidence="2" type="ORF">GWK09_08055</name>
</gene>
<name>A0A6P0UB57_9FLAO</name>
<dbReference type="Proteomes" id="UP000468443">
    <property type="component" value="Unassembled WGS sequence"/>
</dbReference>
<dbReference type="InterPro" id="IPR045175">
    <property type="entry name" value="M28_fam"/>
</dbReference>
<organism evidence="2 3">
    <name type="scientific">Muriicola jejuensis</name>
    <dbReference type="NCBI Taxonomy" id="504488"/>
    <lineage>
        <taxon>Bacteria</taxon>
        <taxon>Pseudomonadati</taxon>
        <taxon>Bacteroidota</taxon>
        <taxon>Flavobacteriia</taxon>
        <taxon>Flavobacteriales</taxon>
        <taxon>Flavobacteriaceae</taxon>
        <taxon>Muriicola</taxon>
    </lineage>
</organism>
<evidence type="ECO:0000313" key="2">
    <source>
        <dbReference type="EMBL" id="NER10465.1"/>
    </source>
</evidence>
<sequence>MRRICVFLAATLILWSCKTTKSTLIDVGNFSSSQTIGAHMNFLASDELHGREAGTEGIEAAAYYIVDLMEKQGIDPYYSSYQDTLDNFEPAAYNVVGMLKGKDPVLKDEVVLVGAHYDHIGAIGAKEGDSIANGANDNASGTSTVLELARYFALANANKRTLVFALFSAEEKGLKGSDHLARKMKAEGVDLYAVLNFEMTGVPMQNKEYLVYVTGYNKSNIAEVSNAHAGENIVGFLPTAEGYNLFMRSDNYPFFEEFNIPSHTFSTFDFTNFDHYHQVGDEAEIMDFEHMARVVNKMIPVVAGIVNAQEKEIKLD</sequence>
<evidence type="ECO:0000313" key="3">
    <source>
        <dbReference type="Proteomes" id="UP000468443"/>
    </source>
</evidence>
<proteinExistence type="predicted"/>
<keyword evidence="3" id="KW-1185">Reference proteome</keyword>
<reference evidence="2 3" key="1">
    <citation type="submission" date="2020-01" db="EMBL/GenBank/DDBJ databases">
        <title>Muriicola jejuensis KCTC 22299.</title>
        <authorList>
            <person name="Wang G."/>
        </authorList>
    </citation>
    <scope>NUCLEOTIDE SEQUENCE [LARGE SCALE GENOMIC DNA]</scope>
    <source>
        <strain evidence="2 3">KCTC 22299</strain>
    </source>
</reference>
<dbReference type="CDD" id="cd03877">
    <property type="entry name" value="M28_like"/>
    <property type="match status" value="1"/>
</dbReference>
<protein>
    <submittedName>
        <fullName evidence="2">M20/M25/M40 family metallo-hydrolase</fullName>
    </submittedName>
</protein>
<dbReference type="Pfam" id="PF04389">
    <property type="entry name" value="Peptidase_M28"/>
    <property type="match status" value="1"/>
</dbReference>
<evidence type="ECO:0000259" key="1">
    <source>
        <dbReference type="Pfam" id="PF04389"/>
    </source>
</evidence>
<comment type="caution">
    <text evidence="2">The sequence shown here is derived from an EMBL/GenBank/DDBJ whole genome shotgun (WGS) entry which is preliminary data.</text>
</comment>
<dbReference type="Gene3D" id="3.40.630.10">
    <property type="entry name" value="Zn peptidases"/>
    <property type="match status" value="1"/>
</dbReference>
<dbReference type="PANTHER" id="PTHR12147:SF26">
    <property type="entry name" value="PEPTIDASE M28 DOMAIN-CONTAINING PROTEIN"/>
    <property type="match status" value="1"/>
</dbReference>
<dbReference type="GO" id="GO:0008235">
    <property type="term" value="F:metalloexopeptidase activity"/>
    <property type="evidence" value="ECO:0007669"/>
    <property type="project" value="InterPro"/>
</dbReference>
<dbReference type="PANTHER" id="PTHR12147">
    <property type="entry name" value="METALLOPEPTIDASE M28 FAMILY MEMBER"/>
    <property type="match status" value="1"/>
</dbReference>
<accession>A0A6P0UB57</accession>
<dbReference type="RefSeq" id="WP_163692592.1">
    <property type="nucleotide sequence ID" value="NZ_FXTW01000002.1"/>
</dbReference>
<dbReference type="EMBL" id="JAABOP010000002">
    <property type="protein sequence ID" value="NER10465.1"/>
    <property type="molecule type" value="Genomic_DNA"/>
</dbReference>
<keyword evidence="2" id="KW-0378">Hydrolase</keyword>
<dbReference type="GO" id="GO:0006508">
    <property type="term" value="P:proteolysis"/>
    <property type="evidence" value="ECO:0007669"/>
    <property type="project" value="InterPro"/>
</dbReference>
<feature type="domain" description="Peptidase M28" evidence="1">
    <location>
        <begin position="94"/>
        <end position="297"/>
    </location>
</feature>
<dbReference type="SUPFAM" id="SSF53187">
    <property type="entry name" value="Zn-dependent exopeptidases"/>
    <property type="match status" value="1"/>
</dbReference>
<dbReference type="AlphaFoldDB" id="A0A6P0UB57"/>